<proteinExistence type="inferred from homology"/>
<evidence type="ECO:0000256" key="8">
    <source>
        <dbReference type="ARBA" id="ARBA00023204"/>
    </source>
</evidence>
<evidence type="ECO:0000256" key="2">
    <source>
        <dbReference type="ARBA" id="ARBA00022722"/>
    </source>
</evidence>
<name>A0AAN9V2J6_9ORTH</name>
<evidence type="ECO:0000256" key="3">
    <source>
        <dbReference type="ARBA" id="ARBA00022723"/>
    </source>
</evidence>
<dbReference type="SMART" id="SM00484">
    <property type="entry name" value="XPGI"/>
    <property type="match status" value="1"/>
</dbReference>
<dbReference type="SMART" id="SM00279">
    <property type="entry name" value="HhH2"/>
    <property type="match status" value="1"/>
</dbReference>
<keyword evidence="7" id="KW-0460">Magnesium</keyword>
<feature type="domain" description="XPG N-terminal" evidence="12">
    <location>
        <begin position="1"/>
        <end position="95"/>
    </location>
</feature>
<reference evidence="13 14" key="1">
    <citation type="submission" date="2024-03" db="EMBL/GenBank/DDBJ databases">
        <title>The genome assembly and annotation of the cricket Gryllus longicercus Weissman &amp; Gray.</title>
        <authorList>
            <person name="Szrajer S."/>
            <person name="Gray D."/>
            <person name="Ylla G."/>
        </authorList>
    </citation>
    <scope>NUCLEOTIDE SEQUENCE [LARGE SCALE GENOMIC DNA]</scope>
    <source>
        <strain evidence="13">DAG 2021-001</strain>
        <tissue evidence="13">Whole body minus gut</tissue>
    </source>
</reference>
<dbReference type="PRINTS" id="PR00853">
    <property type="entry name" value="XPGRADSUPER"/>
</dbReference>
<dbReference type="InterPro" id="IPR006086">
    <property type="entry name" value="XPG-I_dom"/>
</dbReference>
<keyword evidence="3" id="KW-0479">Metal-binding</keyword>
<comment type="caution">
    <text evidence="13">The sequence shown here is derived from an EMBL/GenBank/DDBJ whole genome shotgun (WGS) entry which is preliminary data.</text>
</comment>
<dbReference type="GO" id="GO:0017108">
    <property type="term" value="F:5'-flap endonuclease activity"/>
    <property type="evidence" value="ECO:0007669"/>
    <property type="project" value="UniProtKB-ARBA"/>
</dbReference>
<dbReference type="CDD" id="cd09869">
    <property type="entry name" value="PIN_GEN1"/>
    <property type="match status" value="1"/>
</dbReference>
<dbReference type="EMBL" id="JAZDUA010000983">
    <property type="protein sequence ID" value="KAK7788653.1"/>
    <property type="molecule type" value="Genomic_DNA"/>
</dbReference>
<dbReference type="GO" id="GO:0046872">
    <property type="term" value="F:metal ion binding"/>
    <property type="evidence" value="ECO:0007669"/>
    <property type="project" value="UniProtKB-KW"/>
</dbReference>
<dbReference type="Pfam" id="PF00752">
    <property type="entry name" value="XPG_N"/>
    <property type="match status" value="1"/>
</dbReference>
<feature type="domain" description="XPG-I" evidence="11">
    <location>
        <begin position="124"/>
        <end position="203"/>
    </location>
</feature>
<evidence type="ECO:0000256" key="7">
    <source>
        <dbReference type="ARBA" id="ARBA00022842"/>
    </source>
</evidence>
<dbReference type="PANTHER" id="PTHR11081">
    <property type="entry name" value="FLAP ENDONUCLEASE FAMILY MEMBER"/>
    <property type="match status" value="1"/>
</dbReference>
<evidence type="ECO:0000256" key="4">
    <source>
        <dbReference type="ARBA" id="ARBA00022759"/>
    </source>
</evidence>
<protein>
    <recommendedName>
        <fullName evidence="15">Flap endonuclease GEN</fullName>
    </recommendedName>
</protein>
<keyword evidence="4" id="KW-0255">Endonuclease</keyword>
<dbReference type="AlphaFoldDB" id="A0AAN9V2J6"/>
<keyword evidence="2" id="KW-0540">Nuclease</keyword>
<dbReference type="Gene3D" id="1.10.150.20">
    <property type="entry name" value="5' to 3' exonuclease, C-terminal subdomain"/>
    <property type="match status" value="1"/>
</dbReference>
<dbReference type="InterPro" id="IPR008918">
    <property type="entry name" value="HhH2"/>
</dbReference>
<dbReference type="InterPro" id="IPR036279">
    <property type="entry name" value="5-3_exonuclease_C_sf"/>
</dbReference>
<keyword evidence="5" id="KW-0227">DNA damage</keyword>
<dbReference type="SUPFAM" id="SSF47807">
    <property type="entry name" value="5' to 3' exonuclease, C-terminal subdomain"/>
    <property type="match status" value="1"/>
</dbReference>
<dbReference type="InterPro" id="IPR029060">
    <property type="entry name" value="PIN-like_dom_sf"/>
</dbReference>
<keyword evidence="8" id="KW-0234">DNA repair</keyword>
<dbReference type="Proteomes" id="UP001378592">
    <property type="component" value="Unassembled WGS sequence"/>
</dbReference>
<evidence type="ECO:0008006" key="15">
    <source>
        <dbReference type="Google" id="ProtNLM"/>
    </source>
</evidence>
<evidence type="ECO:0000313" key="13">
    <source>
        <dbReference type="EMBL" id="KAK7788653.1"/>
    </source>
</evidence>
<evidence type="ECO:0000256" key="6">
    <source>
        <dbReference type="ARBA" id="ARBA00022801"/>
    </source>
</evidence>
<sequence length="686" mass="78199">MGVKDLWSILSPVCERKSLWELQDKTIAIDLSCWICDSQNISDSRTQPRMYLRNLFFRANCLLFLGAWPVFVLEGQAPEIKYNKMNKRKNARNFGDHSSQTEALQNGKRSRLQGLLNKCQQLLNIMGLSCVKSSGEAEAFCAVLNRLGYVDGCITQDGDCFLYGAQTVYRNFTISSSGGSSGSNAGFSIDVYKMSVIEERLTLGRKDLIAISLLCGCDYNEKGVSGIGKETVLKFLSGMKEDDILNRLKKWRTDSYFDDLEKQRSLVTKGVLCEICGHSGRKIKHTKNGCELCGKLQGCNQNPTFLLSNPTIVAELNIRRRALLDPDFPSQIMIDEFLNQDLPTTDFKFDTKWKKPDLQSFILFASKLLGWTEAYALKKFLPLITRWQILELQKNFHMQSNLKFSFSPKHIVKKRVCRGVESYEINWLDVEGIVTQIDPSMLIVTVEPRNLVEKAYPELVEAYETAKNIKRKKVISKKKESCASDAKKKTVLKGKENDLKISGKQMKINRFFKSPLSNDVQKRRCVLGEHTNRGIESPQVLNIKRKETVSMKRLSECISEMKLETKAEKYVNAESASTEFKNFRLSHSCNHKKENTCDKNFNTSIFCDICEYCAEDDPVEDLSLIVDSIVNKKNSCKIENALLDDSAQYGKQSSECVVQNKNESFDEFDFLENDYIPLIDRIRSQL</sequence>
<evidence type="ECO:0000256" key="1">
    <source>
        <dbReference type="ARBA" id="ARBA00001946"/>
    </source>
</evidence>
<keyword evidence="14" id="KW-1185">Reference proteome</keyword>
<dbReference type="GO" id="GO:0006281">
    <property type="term" value="P:DNA repair"/>
    <property type="evidence" value="ECO:0007669"/>
    <property type="project" value="UniProtKB-KW"/>
</dbReference>
<evidence type="ECO:0000259" key="11">
    <source>
        <dbReference type="SMART" id="SM00484"/>
    </source>
</evidence>
<evidence type="ECO:0000313" key="14">
    <source>
        <dbReference type="Proteomes" id="UP001378592"/>
    </source>
</evidence>
<dbReference type="InterPro" id="IPR006084">
    <property type="entry name" value="XPG/Rad2"/>
</dbReference>
<dbReference type="Pfam" id="PF18704">
    <property type="entry name" value="Chromo_2"/>
    <property type="match status" value="1"/>
</dbReference>
<dbReference type="InterPro" id="IPR006085">
    <property type="entry name" value="XPG_DNA_repair_N"/>
</dbReference>
<dbReference type="SUPFAM" id="SSF88723">
    <property type="entry name" value="PIN domain-like"/>
    <property type="match status" value="1"/>
</dbReference>
<dbReference type="Pfam" id="PF00867">
    <property type="entry name" value="XPG_I"/>
    <property type="match status" value="1"/>
</dbReference>
<evidence type="ECO:0000256" key="9">
    <source>
        <dbReference type="ARBA" id="ARBA00023242"/>
    </source>
</evidence>
<dbReference type="PANTHER" id="PTHR11081:SF70">
    <property type="entry name" value="FLAP ENDONUCLEASE GEN HOMOLOG 1"/>
    <property type="match status" value="1"/>
</dbReference>
<organism evidence="13 14">
    <name type="scientific">Gryllus longicercus</name>
    <dbReference type="NCBI Taxonomy" id="2509291"/>
    <lineage>
        <taxon>Eukaryota</taxon>
        <taxon>Metazoa</taxon>
        <taxon>Ecdysozoa</taxon>
        <taxon>Arthropoda</taxon>
        <taxon>Hexapoda</taxon>
        <taxon>Insecta</taxon>
        <taxon>Pterygota</taxon>
        <taxon>Neoptera</taxon>
        <taxon>Polyneoptera</taxon>
        <taxon>Orthoptera</taxon>
        <taxon>Ensifera</taxon>
        <taxon>Gryllidea</taxon>
        <taxon>Grylloidea</taxon>
        <taxon>Gryllidae</taxon>
        <taxon>Gryllinae</taxon>
        <taxon>Gryllus</taxon>
    </lineage>
</organism>
<keyword evidence="9" id="KW-0539">Nucleus</keyword>
<dbReference type="SMART" id="SM00485">
    <property type="entry name" value="XPGN"/>
    <property type="match status" value="1"/>
</dbReference>
<evidence type="ECO:0000256" key="5">
    <source>
        <dbReference type="ARBA" id="ARBA00022763"/>
    </source>
</evidence>
<dbReference type="GO" id="GO:0008821">
    <property type="term" value="F:crossover junction DNA endonuclease activity"/>
    <property type="evidence" value="ECO:0007669"/>
    <property type="project" value="UniProtKB-ARBA"/>
</dbReference>
<dbReference type="Gene3D" id="3.40.50.1010">
    <property type="entry name" value="5'-nuclease"/>
    <property type="match status" value="1"/>
</dbReference>
<comment type="cofactor">
    <cofactor evidence="1">
        <name>Mg(2+)</name>
        <dbReference type="ChEBI" id="CHEBI:18420"/>
    </cofactor>
</comment>
<keyword evidence="6" id="KW-0378">Hydrolase</keyword>
<dbReference type="GO" id="GO:0000400">
    <property type="term" value="F:four-way junction DNA binding"/>
    <property type="evidence" value="ECO:0007669"/>
    <property type="project" value="TreeGrafter"/>
</dbReference>
<dbReference type="FunFam" id="1.10.150.20:FF:000030">
    <property type="entry name" value="Flap endonuclease GEN-like 1"/>
    <property type="match status" value="1"/>
</dbReference>
<evidence type="ECO:0000256" key="10">
    <source>
        <dbReference type="ARBA" id="ARBA00038112"/>
    </source>
</evidence>
<accession>A0AAN9V2J6</accession>
<evidence type="ECO:0000259" key="12">
    <source>
        <dbReference type="SMART" id="SM00485"/>
    </source>
</evidence>
<dbReference type="InterPro" id="IPR041012">
    <property type="entry name" value="GEN_chromo"/>
</dbReference>
<gene>
    <name evidence="13" type="ORF">R5R35_013079</name>
</gene>
<comment type="similarity">
    <text evidence="10">Belongs to the XPG/RAD2 endonuclease family. GEN subfamily.</text>
</comment>